<dbReference type="OrthoDB" id="5350472at2759"/>
<accession>A0A1V6SV20</accession>
<organism evidence="2 3">
    <name type="scientific">Penicillium steckii</name>
    <dbReference type="NCBI Taxonomy" id="303698"/>
    <lineage>
        <taxon>Eukaryota</taxon>
        <taxon>Fungi</taxon>
        <taxon>Dikarya</taxon>
        <taxon>Ascomycota</taxon>
        <taxon>Pezizomycotina</taxon>
        <taxon>Eurotiomycetes</taxon>
        <taxon>Eurotiomycetidae</taxon>
        <taxon>Eurotiales</taxon>
        <taxon>Aspergillaceae</taxon>
        <taxon>Penicillium</taxon>
    </lineage>
</organism>
<evidence type="ECO:0000313" key="2">
    <source>
        <dbReference type="EMBL" id="OQE17856.1"/>
    </source>
</evidence>
<proteinExistence type="predicted"/>
<dbReference type="Proteomes" id="UP000191285">
    <property type="component" value="Unassembled WGS sequence"/>
</dbReference>
<name>A0A1V6SV20_9EURO</name>
<gene>
    <name evidence="2" type="ORF">PENSTE_c019G02672</name>
</gene>
<reference evidence="3" key="1">
    <citation type="journal article" date="2017" name="Nat. Microbiol.">
        <title>Global analysis of biosynthetic gene clusters reveals vast potential of secondary metabolite production in Penicillium species.</title>
        <authorList>
            <person name="Nielsen J.C."/>
            <person name="Grijseels S."/>
            <person name="Prigent S."/>
            <person name="Ji B."/>
            <person name="Dainat J."/>
            <person name="Nielsen K.F."/>
            <person name="Frisvad J.C."/>
            <person name="Workman M."/>
            <person name="Nielsen J."/>
        </authorList>
    </citation>
    <scope>NUCLEOTIDE SEQUENCE [LARGE SCALE GENOMIC DNA]</scope>
    <source>
        <strain evidence="3">IBT 24891</strain>
    </source>
</reference>
<keyword evidence="3" id="KW-1185">Reference proteome</keyword>
<evidence type="ECO:0000256" key="1">
    <source>
        <dbReference type="SAM" id="MobiDB-lite"/>
    </source>
</evidence>
<dbReference type="AlphaFoldDB" id="A0A1V6SV20"/>
<dbReference type="EMBL" id="MLKD01000019">
    <property type="protein sequence ID" value="OQE17856.1"/>
    <property type="molecule type" value="Genomic_DNA"/>
</dbReference>
<feature type="compositionally biased region" description="Low complexity" evidence="1">
    <location>
        <begin position="44"/>
        <end position="61"/>
    </location>
</feature>
<comment type="caution">
    <text evidence="2">The sequence shown here is derived from an EMBL/GenBank/DDBJ whole genome shotgun (WGS) entry which is preliminary data.</text>
</comment>
<sequence>MPSSRSSTPPPSRGLPSKQPDWTRNSGAKSPLGSPTSSPPRSPPRSFTSASSGASSPTTSPRSPPRSPPRFPTKESPMFHIPKFNCPPEWTTDRAEDFHAIWKPPHGSGHNLARAFGLGPGQAIMEDDYGFAQIFISGNKFYLWDEMNDEIYEIFARDIHEIVRTLWSGGQGALKTKRLPQVFEY</sequence>
<protein>
    <submittedName>
        <fullName evidence="2">Uncharacterized protein</fullName>
    </submittedName>
</protein>
<feature type="compositionally biased region" description="Pro residues" evidence="1">
    <location>
        <begin position="62"/>
        <end position="71"/>
    </location>
</feature>
<feature type="region of interest" description="Disordered" evidence="1">
    <location>
        <begin position="1"/>
        <end position="80"/>
    </location>
</feature>
<evidence type="ECO:0000313" key="3">
    <source>
        <dbReference type="Proteomes" id="UP000191285"/>
    </source>
</evidence>